<dbReference type="EMBL" id="WVUH01000726">
    <property type="protein sequence ID" value="MBO4210975.1"/>
    <property type="molecule type" value="Genomic_DNA"/>
</dbReference>
<reference evidence="1 2" key="1">
    <citation type="submission" date="2019-12" db="EMBL/GenBank/DDBJ databases">
        <title>Whole genome sequencing of endophytic Actinobacterium Micromonospora sp. MPMI6T.</title>
        <authorList>
            <person name="Evv R."/>
            <person name="Podile A.R."/>
        </authorList>
    </citation>
    <scope>NUCLEOTIDE SEQUENCE [LARGE SCALE GENOMIC DNA]</scope>
    <source>
        <strain evidence="1 2">MPMI6</strain>
    </source>
</reference>
<proteinExistence type="predicted"/>
<feature type="non-terminal residue" evidence="1">
    <location>
        <position position="55"/>
    </location>
</feature>
<organism evidence="1 2">
    <name type="scientific">Micromonospora echinofusca</name>
    <dbReference type="NCBI Taxonomy" id="47858"/>
    <lineage>
        <taxon>Bacteria</taxon>
        <taxon>Bacillati</taxon>
        <taxon>Actinomycetota</taxon>
        <taxon>Actinomycetes</taxon>
        <taxon>Micromonosporales</taxon>
        <taxon>Micromonosporaceae</taxon>
        <taxon>Micromonospora</taxon>
    </lineage>
</organism>
<sequence>MRVHAVHDRDELATLLSHHPTRHAYELGDLDDLHWPHTTWYRHHDLVALLYHSTP</sequence>
<dbReference type="Proteomes" id="UP000823521">
    <property type="component" value="Unassembled WGS sequence"/>
</dbReference>
<protein>
    <submittedName>
        <fullName evidence="1">GNAT family N-acetyltransferase</fullName>
    </submittedName>
</protein>
<comment type="caution">
    <text evidence="1">The sequence shown here is derived from an EMBL/GenBank/DDBJ whole genome shotgun (WGS) entry which is preliminary data.</text>
</comment>
<keyword evidence="2" id="KW-1185">Reference proteome</keyword>
<evidence type="ECO:0000313" key="1">
    <source>
        <dbReference type="EMBL" id="MBO4210975.1"/>
    </source>
</evidence>
<accession>A0ABS3W2H5</accession>
<evidence type="ECO:0000313" key="2">
    <source>
        <dbReference type="Proteomes" id="UP000823521"/>
    </source>
</evidence>
<gene>
    <name evidence="1" type="ORF">GSF22_34040</name>
</gene>
<name>A0ABS3W2H5_MICEH</name>